<dbReference type="RefSeq" id="WP_275119403.1">
    <property type="nucleotide sequence ID" value="NZ_JAOTPO010000011.1"/>
</dbReference>
<reference evidence="8" key="1">
    <citation type="submission" date="2024-05" db="EMBL/GenBank/DDBJ databases">
        <title>Alkalihalobacillus sp. strain MEB203 novel alkaliphilic bacterium from Lonar Lake, India.</title>
        <authorList>
            <person name="Joshi A."/>
            <person name="Thite S."/>
            <person name="Mengade P."/>
        </authorList>
    </citation>
    <scope>NUCLEOTIDE SEQUENCE</scope>
    <source>
        <strain evidence="8">MEB 203</strain>
    </source>
</reference>
<keyword evidence="3 5" id="KW-0285">Flavoprotein</keyword>
<comment type="similarity">
    <text evidence="2 5">Belongs to the acyl-CoA dehydrogenase family.</text>
</comment>
<dbReference type="InterPro" id="IPR046373">
    <property type="entry name" value="Acyl-CoA_Oxase/DH_mid-dom_sf"/>
</dbReference>
<dbReference type="InterPro" id="IPR009100">
    <property type="entry name" value="AcylCoA_DH/oxidase_NM_dom_sf"/>
</dbReference>
<keyword evidence="9" id="KW-1185">Reference proteome</keyword>
<keyword evidence="4 5" id="KW-0274">FAD</keyword>
<proteinExistence type="inferred from homology"/>
<accession>A0ABT5VK38</accession>
<dbReference type="Gene3D" id="1.10.540.10">
    <property type="entry name" value="Acyl-CoA dehydrogenase/oxidase, N-terminal domain"/>
    <property type="match status" value="1"/>
</dbReference>
<evidence type="ECO:0000256" key="4">
    <source>
        <dbReference type="ARBA" id="ARBA00022827"/>
    </source>
</evidence>
<comment type="caution">
    <text evidence="8">The sequence shown here is derived from an EMBL/GenBank/DDBJ whole genome shotgun (WGS) entry which is preliminary data.</text>
</comment>
<dbReference type="PANTHER" id="PTHR43884">
    <property type="entry name" value="ACYL-COA DEHYDROGENASE"/>
    <property type="match status" value="1"/>
</dbReference>
<evidence type="ECO:0000313" key="8">
    <source>
        <dbReference type="EMBL" id="MDE5414793.1"/>
    </source>
</evidence>
<evidence type="ECO:0000259" key="7">
    <source>
        <dbReference type="Pfam" id="PF02770"/>
    </source>
</evidence>
<dbReference type="Gene3D" id="2.40.110.10">
    <property type="entry name" value="Butyryl-CoA Dehydrogenase, subunit A, domain 2"/>
    <property type="match status" value="1"/>
</dbReference>
<dbReference type="SUPFAM" id="SSF56645">
    <property type="entry name" value="Acyl-CoA dehydrogenase NM domain-like"/>
    <property type="match status" value="1"/>
</dbReference>
<dbReference type="InterPro" id="IPR006091">
    <property type="entry name" value="Acyl-CoA_Oxase/DH_mid-dom"/>
</dbReference>
<dbReference type="InterPro" id="IPR009075">
    <property type="entry name" value="AcylCo_DH/oxidase_C"/>
</dbReference>
<dbReference type="SUPFAM" id="SSF47203">
    <property type="entry name" value="Acyl-CoA dehydrogenase C-terminal domain-like"/>
    <property type="match status" value="1"/>
</dbReference>
<dbReference type="InterPro" id="IPR037069">
    <property type="entry name" value="AcylCoA_DH/ox_N_sf"/>
</dbReference>
<dbReference type="InterPro" id="IPR036250">
    <property type="entry name" value="AcylCo_DH-like_C"/>
</dbReference>
<dbReference type="EMBL" id="JAOTPO010000011">
    <property type="protein sequence ID" value="MDE5414793.1"/>
    <property type="molecule type" value="Genomic_DNA"/>
</dbReference>
<evidence type="ECO:0000256" key="2">
    <source>
        <dbReference type="ARBA" id="ARBA00009347"/>
    </source>
</evidence>
<dbReference type="Pfam" id="PF00441">
    <property type="entry name" value="Acyl-CoA_dh_1"/>
    <property type="match status" value="1"/>
</dbReference>
<evidence type="ECO:0000313" key="9">
    <source>
        <dbReference type="Proteomes" id="UP001148125"/>
    </source>
</evidence>
<evidence type="ECO:0000259" key="6">
    <source>
        <dbReference type="Pfam" id="PF00441"/>
    </source>
</evidence>
<protein>
    <submittedName>
        <fullName evidence="8">Acyl-CoA dehydrogenase</fullName>
    </submittedName>
</protein>
<evidence type="ECO:0000256" key="1">
    <source>
        <dbReference type="ARBA" id="ARBA00001974"/>
    </source>
</evidence>
<feature type="domain" description="Acyl-CoA oxidase/dehydrogenase middle" evidence="7">
    <location>
        <begin position="132"/>
        <end position="224"/>
    </location>
</feature>
<dbReference type="PANTHER" id="PTHR43884:SF19">
    <property type="entry name" value="ACYL-COA DEHYDROGENASE FADE4-RELATED"/>
    <property type="match status" value="1"/>
</dbReference>
<comment type="cofactor">
    <cofactor evidence="1 5">
        <name>FAD</name>
        <dbReference type="ChEBI" id="CHEBI:57692"/>
    </cofactor>
</comment>
<evidence type="ECO:0000256" key="5">
    <source>
        <dbReference type="RuleBase" id="RU362125"/>
    </source>
</evidence>
<dbReference type="CDD" id="cd00567">
    <property type="entry name" value="ACAD"/>
    <property type="match status" value="1"/>
</dbReference>
<keyword evidence="5" id="KW-0560">Oxidoreductase</keyword>
<organism evidence="8 9">
    <name type="scientific">Alkalihalobacterium chitinilyticum</name>
    <dbReference type="NCBI Taxonomy" id="2980103"/>
    <lineage>
        <taxon>Bacteria</taxon>
        <taxon>Bacillati</taxon>
        <taxon>Bacillota</taxon>
        <taxon>Bacilli</taxon>
        <taxon>Bacillales</taxon>
        <taxon>Bacillaceae</taxon>
        <taxon>Alkalihalobacterium</taxon>
    </lineage>
</organism>
<dbReference type="Proteomes" id="UP001148125">
    <property type="component" value="Unassembled WGS sequence"/>
</dbReference>
<name>A0ABT5VK38_9BACI</name>
<dbReference type="Pfam" id="PF02770">
    <property type="entry name" value="Acyl-CoA_dh_M"/>
    <property type="match status" value="1"/>
</dbReference>
<dbReference type="Gene3D" id="1.20.140.10">
    <property type="entry name" value="Butyryl-CoA Dehydrogenase, subunit A, domain 3"/>
    <property type="match status" value="1"/>
</dbReference>
<gene>
    <name evidence="8" type="ORF">N7Z68_15650</name>
</gene>
<feature type="domain" description="Acyl-CoA dehydrogenase/oxidase C-terminal" evidence="6">
    <location>
        <begin position="240"/>
        <end position="387"/>
    </location>
</feature>
<sequence>MLFLNPKNVSRQVEDEKTKTLMEKTVKFFEEKGLDNIKEEDQASKWYEDFIEFLKQEEVFAALLTPAGYGDEDARFDLSRICDFSELTAFYSLAYQYCYQVSILGLGPIWMSDNEELKQRTGKLLKDGGIFAFGMSEKKHGADLYSNQMKLYTQEDGSYIGNGSKYYIGNANKAALVSVFGRIAETDEFVFFAVEPTNDNYHLQKKINTSGVRPAFVGAFSIEDYRITDAEILSKGRAAWDSSLSTVNIGKFQLGFASAGICQHAFYEALNHADNRVLYGQKVTDFNHVQDLFTESFVRIIAMKLYALRAVDYFRSSSEEDRRYLLFNPIQKMKVTKQGMEVIDMLLDIVAAKGFEQDTYMELAIRDIGMIPRLEGTSHVNMALVIKFMENYFFNHEEFAEIPTRREAKDDSNLFKQTTGSLGSVKFPDYLRSYEGVNHPNVITFKEQVELLREMLYKAPLTKEQQENKNYMLHLGELFTMVVYAQLVLENAKLYQVNGDVINHMFKFMVSDFAQYALAHLSKFENTSEQTEFLERMLKRPQINLDQEKNIWKEQVLPLKEAMTELVK</sequence>
<evidence type="ECO:0000256" key="3">
    <source>
        <dbReference type="ARBA" id="ARBA00022630"/>
    </source>
</evidence>